<name>L0WCH9_9GAMM</name>
<dbReference type="eggNOG" id="COG2607">
    <property type="taxonomic scope" value="Bacteria"/>
</dbReference>
<organism evidence="2 3">
    <name type="scientific">Alcanivorax hongdengensis A-11-3</name>
    <dbReference type="NCBI Taxonomy" id="1177179"/>
    <lineage>
        <taxon>Bacteria</taxon>
        <taxon>Pseudomonadati</taxon>
        <taxon>Pseudomonadota</taxon>
        <taxon>Gammaproteobacteria</taxon>
        <taxon>Oceanospirillales</taxon>
        <taxon>Alcanivoracaceae</taxon>
        <taxon>Alcanivorax</taxon>
    </lineage>
</organism>
<sequence>MHEIDWRSTAAAIWRSRSRTLRPVRHPDPVRLDDLLGIDTQKGKLIQNTERFLAGQPCNHVLLWGSRGTGKSSIVKALLNEYAPRGLRVIEVDKDDLVDLPEIVDDIRERSQRFIVYCDDLSFEDGENQYKHLKTVLEGSLELPPENVRIYATSNRRHLVPEYMKDNEQTRVVNRELHHGDAVEERISLSDRFGLGLSFYPIDEAQYFAIVDHLFGPVSDREYLHVRARRFSMEKGVRSGRTARQFYNQFVGEFQGLAGD</sequence>
<dbReference type="InterPro" id="IPR003593">
    <property type="entry name" value="AAA+_ATPase"/>
</dbReference>
<reference evidence="2 3" key="1">
    <citation type="journal article" date="2012" name="J. Bacteriol.">
        <title>Genome Sequence of the Alkane-Degrading Bacterium Alcanivorax hongdengensis Type Strain A-11-3.</title>
        <authorList>
            <person name="Lai Q."/>
            <person name="Shao Z."/>
        </authorList>
    </citation>
    <scope>NUCLEOTIDE SEQUENCE [LARGE SCALE GENOMIC DNA]</scope>
    <source>
        <strain evidence="2 3">A-11-3</strain>
    </source>
</reference>
<dbReference type="EMBL" id="AMRJ01000026">
    <property type="protein sequence ID" value="EKF73430.1"/>
    <property type="molecule type" value="Genomic_DNA"/>
</dbReference>
<dbReference type="PANTHER" id="PTHR42935">
    <property type="entry name" value="SLR0930 PROTEIN"/>
    <property type="match status" value="1"/>
</dbReference>
<dbReference type="AlphaFoldDB" id="L0WCH9"/>
<keyword evidence="3" id="KW-1185">Reference proteome</keyword>
<dbReference type="Gene3D" id="3.40.50.300">
    <property type="entry name" value="P-loop containing nucleotide triphosphate hydrolases"/>
    <property type="match status" value="1"/>
</dbReference>
<dbReference type="RefSeq" id="WP_008929929.1">
    <property type="nucleotide sequence ID" value="NZ_AMRJ01000026.1"/>
</dbReference>
<proteinExistence type="predicted"/>
<feature type="domain" description="AAA+ ATPase" evidence="1">
    <location>
        <begin position="57"/>
        <end position="199"/>
    </location>
</feature>
<accession>L0WCH9</accession>
<dbReference type="InterPro" id="IPR008533">
    <property type="entry name" value="DUF815"/>
</dbReference>
<dbReference type="Proteomes" id="UP000010164">
    <property type="component" value="Unassembled WGS sequence"/>
</dbReference>
<dbReference type="SUPFAM" id="SSF52540">
    <property type="entry name" value="P-loop containing nucleoside triphosphate hydrolases"/>
    <property type="match status" value="1"/>
</dbReference>
<dbReference type="InterPro" id="IPR027417">
    <property type="entry name" value="P-loop_NTPase"/>
</dbReference>
<evidence type="ECO:0000259" key="1">
    <source>
        <dbReference type="SMART" id="SM00382"/>
    </source>
</evidence>
<gene>
    <name evidence="2" type="ORF">A11A3_13795</name>
</gene>
<dbReference type="PANTHER" id="PTHR42935:SF1">
    <property type="entry name" value="SLR0930 PROTEIN"/>
    <property type="match status" value="1"/>
</dbReference>
<dbReference type="SMART" id="SM00382">
    <property type="entry name" value="AAA"/>
    <property type="match status" value="1"/>
</dbReference>
<protein>
    <recommendedName>
        <fullName evidence="1">AAA+ ATPase domain-containing protein</fullName>
    </recommendedName>
</protein>
<dbReference type="CDD" id="cd00009">
    <property type="entry name" value="AAA"/>
    <property type="match status" value="1"/>
</dbReference>
<dbReference type="STRING" id="1177179.A11A3_13795"/>
<evidence type="ECO:0000313" key="2">
    <source>
        <dbReference type="EMBL" id="EKF73430.1"/>
    </source>
</evidence>
<dbReference type="Pfam" id="PF05673">
    <property type="entry name" value="DUF815"/>
    <property type="match status" value="1"/>
</dbReference>
<dbReference type="OrthoDB" id="9812140at2"/>
<dbReference type="PATRIC" id="fig|1177179.3.peg.2742"/>
<evidence type="ECO:0000313" key="3">
    <source>
        <dbReference type="Proteomes" id="UP000010164"/>
    </source>
</evidence>
<comment type="caution">
    <text evidence="2">The sequence shown here is derived from an EMBL/GenBank/DDBJ whole genome shotgun (WGS) entry which is preliminary data.</text>
</comment>